<evidence type="ECO:0000256" key="4">
    <source>
        <dbReference type="ARBA" id="ARBA00023014"/>
    </source>
</evidence>
<dbReference type="AlphaFoldDB" id="A0A075G5P9"/>
<dbReference type="Gene3D" id="3.10.20.30">
    <property type="match status" value="1"/>
</dbReference>
<accession>A0A075G5P9</accession>
<dbReference type="PANTHER" id="PTHR44379:SF8">
    <property type="entry name" value="XANTHINE DEHYDROGENASE IRON-SULFUR-BINDING SUBUNIT XDHC-RELATED"/>
    <property type="match status" value="1"/>
</dbReference>
<dbReference type="InterPro" id="IPR012675">
    <property type="entry name" value="Beta-grasp_dom_sf"/>
</dbReference>
<protein>
    <submittedName>
        <fullName evidence="7">2Fe-2S ferredoxin iron-sulfur binding domain-containing protein (CoxS)</fullName>
        <ecNumber evidence="7">1.2.99.2</ecNumber>
    </submittedName>
</protein>
<evidence type="ECO:0000256" key="3">
    <source>
        <dbReference type="ARBA" id="ARBA00023004"/>
    </source>
</evidence>
<feature type="region of interest" description="Disordered" evidence="5">
    <location>
        <begin position="167"/>
        <end position="191"/>
    </location>
</feature>
<keyword evidence="3" id="KW-0408">Iron</keyword>
<dbReference type="InterPro" id="IPR002888">
    <property type="entry name" value="2Fe-2S-bd"/>
</dbReference>
<evidence type="ECO:0000259" key="6">
    <source>
        <dbReference type="PROSITE" id="PS51085"/>
    </source>
</evidence>
<keyword evidence="2" id="KW-0479">Metal-binding</keyword>
<dbReference type="GO" id="GO:0016491">
    <property type="term" value="F:oxidoreductase activity"/>
    <property type="evidence" value="ECO:0007669"/>
    <property type="project" value="UniProtKB-KW"/>
</dbReference>
<name>A0A075G5P9_9EURY</name>
<dbReference type="InterPro" id="IPR036010">
    <property type="entry name" value="2Fe-2S_ferredoxin-like_sf"/>
</dbReference>
<dbReference type="PANTHER" id="PTHR44379">
    <property type="entry name" value="OXIDOREDUCTASE WITH IRON-SULFUR SUBUNIT"/>
    <property type="match status" value="1"/>
</dbReference>
<gene>
    <name evidence="7" type="primary">coxS</name>
</gene>
<feature type="compositionally biased region" description="Basic and acidic residues" evidence="5">
    <location>
        <begin position="176"/>
        <end position="191"/>
    </location>
</feature>
<dbReference type="SUPFAM" id="SSF47741">
    <property type="entry name" value="CO dehydrogenase ISP C-domain like"/>
    <property type="match status" value="1"/>
</dbReference>
<dbReference type="EMBL" id="KF900560">
    <property type="protein sequence ID" value="AIE99325.1"/>
    <property type="molecule type" value="Genomic_DNA"/>
</dbReference>
<dbReference type="Pfam" id="PF01799">
    <property type="entry name" value="Fer2_2"/>
    <property type="match status" value="1"/>
</dbReference>
<dbReference type="Gene3D" id="1.10.150.120">
    <property type="entry name" value="[2Fe-2S]-binding domain"/>
    <property type="match status" value="1"/>
</dbReference>
<proteinExistence type="predicted"/>
<dbReference type="InterPro" id="IPR051452">
    <property type="entry name" value="Diverse_Oxidoreductases"/>
</dbReference>
<sequence length="191" mass="20110">MVQFRLPMLPRSGQLPWTGEVNGEDVSLHIDGNAILLDVLRDQAGSLGTKRGCDMGTCGCCSVLIDGDPRLSCLTLAQEASGCSITTVEGLSDGHHLHPIQQTFTECGGSQCGFCTPGFLVVISALLEENPEPDDDEIKGAIEGNLCRCTGYQQIVDSVRAASDILTSGETTSDSTDAKSDPHPKLTEGGD</sequence>
<reference evidence="7" key="1">
    <citation type="journal article" date="2014" name="Genome Biol. Evol.">
        <title>Pangenome evidence for extensive interdomain horizontal transfer affecting lineage core and shell genes in uncultured planktonic thaumarchaeota and euryarchaeota.</title>
        <authorList>
            <person name="Deschamps P."/>
            <person name="Zivanovic Y."/>
            <person name="Moreira D."/>
            <person name="Rodriguez-Valera F."/>
            <person name="Lopez-Garcia P."/>
        </authorList>
    </citation>
    <scope>NUCLEOTIDE SEQUENCE</scope>
</reference>
<dbReference type="GO" id="GO:0046872">
    <property type="term" value="F:metal ion binding"/>
    <property type="evidence" value="ECO:0007669"/>
    <property type="project" value="UniProtKB-KW"/>
</dbReference>
<evidence type="ECO:0000313" key="7">
    <source>
        <dbReference type="EMBL" id="AIE99325.1"/>
    </source>
</evidence>
<dbReference type="InterPro" id="IPR036884">
    <property type="entry name" value="2Fe-2S-bd_dom_sf"/>
</dbReference>
<evidence type="ECO:0000256" key="1">
    <source>
        <dbReference type="ARBA" id="ARBA00022714"/>
    </source>
</evidence>
<evidence type="ECO:0000256" key="2">
    <source>
        <dbReference type="ARBA" id="ARBA00022723"/>
    </source>
</evidence>
<dbReference type="GO" id="GO:0051537">
    <property type="term" value="F:2 iron, 2 sulfur cluster binding"/>
    <property type="evidence" value="ECO:0007669"/>
    <property type="project" value="UniProtKB-KW"/>
</dbReference>
<evidence type="ECO:0000256" key="5">
    <source>
        <dbReference type="SAM" id="MobiDB-lite"/>
    </source>
</evidence>
<keyword evidence="1" id="KW-0001">2Fe-2S</keyword>
<keyword evidence="4" id="KW-0411">Iron-sulfur</keyword>
<dbReference type="Pfam" id="PF00111">
    <property type="entry name" value="Fer2"/>
    <property type="match status" value="1"/>
</dbReference>
<dbReference type="InterPro" id="IPR001041">
    <property type="entry name" value="2Fe-2S_ferredoxin-type"/>
</dbReference>
<feature type="domain" description="2Fe-2S ferredoxin-type" evidence="6">
    <location>
        <begin position="15"/>
        <end position="91"/>
    </location>
</feature>
<dbReference type="SUPFAM" id="SSF54292">
    <property type="entry name" value="2Fe-2S ferredoxin-like"/>
    <property type="match status" value="1"/>
</dbReference>
<organism evidence="7">
    <name type="scientific">uncultured marine group II/III euryarchaeote KM3_109_A02</name>
    <dbReference type="NCBI Taxonomy" id="1457849"/>
    <lineage>
        <taxon>Archaea</taxon>
        <taxon>Methanobacteriati</taxon>
        <taxon>Methanobacteriota</taxon>
        <taxon>environmental samples</taxon>
    </lineage>
</organism>
<dbReference type="EC" id="1.2.99.2" evidence="7"/>
<dbReference type="PROSITE" id="PS51085">
    <property type="entry name" value="2FE2S_FER_2"/>
    <property type="match status" value="1"/>
</dbReference>
<dbReference type="CDD" id="cd00207">
    <property type="entry name" value="fer2"/>
    <property type="match status" value="1"/>
</dbReference>
<keyword evidence="7" id="KW-0560">Oxidoreductase</keyword>